<protein>
    <recommendedName>
        <fullName evidence="3">Holin of 3TMs, for gene-transfer release</fullName>
    </recommendedName>
</protein>
<dbReference type="InterPro" id="IPR021497">
    <property type="entry name" value="GTA_holin_3TM"/>
</dbReference>
<dbReference type="AlphaFoldDB" id="C4K6W5"/>
<evidence type="ECO:0008006" key="3">
    <source>
        <dbReference type="Google" id="ProtNLM"/>
    </source>
</evidence>
<organism evidence="1 2">
    <name type="scientific">Hamiltonella defensa subsp. Acyrthosiphon pisum (strain 5AT)</name>
    <dbReference type="NCBI Taxonomy" id="572265"/>
    <lineage>
        <taxon>Bacteria</taxon>
        <taxon>Pseudomonadati</taxon>
        <taxon>Pseudomonadota</taxon>
        <taxon>Gammaproteobacteria</taxon>
        <taxon>Enterobacterales</taxon>
        <taxon>Enterobacteriaceae</taxon>
        <taxon>aphid secondary symbionts</taxon>
        <taxon>Candidatus Williamhamiltonella</taxon>
    </lineage>
</organism>
<keyword evidence="2" id="KW-1185">Reference proteome</keyword>
<dbReference type="KEGG" id="hde:HDEF_1701"/>
<dbReference type="STRING" id="572265.HDEF_1701"/>
<dbReference type="Proteomes" id="UP000002334">
    <property type="component" value="Chromosome"/>
</dbReference>
<dbReference type="eggNOG" id="ENOG50312N7">
    <property type="taxonomic scope" value="Bacteria"/>
</dbReference>
<evidence type="ECO:0000313" key="2">
    <source>
        <dbReference type="Proteomes" id="UP000002334"/>
    </source>
</evidence>
<reference evidence="1 2" key="1">
    <citation type="journal article" date="2009" name="Proc. Natl. Acad. Sci. U.S.A.">
        <title>Hamiltonella defensa, genome evolution of protective bacterial endosymbiont from pathogenic ancestors.</title>
        <authorList>
            <person name="Degnan P.H."/>
            <person name="Yu Y."/>
            <person name="Sisneros N."/>
            <person name="Wing R.A."/>
            <person name="Moran N.A."/>
        </authorList>
    </citation>
    <scope>NUCLEOTIDE SEQUENCE [LARGE SCALE GENOMIC DNA]</scope>
    <source>
        <strain evidence="2">5AT</strain>
    </source>
</reference>
<dbReference type="HOGENOM" id="CLU_156640_0_0_6"/>
<proteinExistence type="predicted"/>
<accession>C4K6W5</accession>
<sequence>MPGGGLIMAVWPFLSGLVQPVTQLIDEMHTSDEERLQVKSRLFEMQSAMAAQMLNYEARLVETKTKVIAAEAQGASWMQRNWRPLTMLTFLGLVVADTFGLTEFRLAQEAWTLLQIGLGGYVVGRSAEKVIPKLTELMRKD</sequence>
<evidence type="ECO:0000313" key="1">
    <source>
        <dbReference type="EMBL" id="ACQ68308.1"/>
    </source>
</evidence>
<dbReference type="EMBL" id="CP001277">
    <property type="protein sequence ID" value="ACQ68308.1"/>
    <property type="molecule type" value="Genomic_DNA"/>
</dbReference>
<gene>
    <name evidence="1" type="ordered locus">HDEF_1701</name>
</gene>
<dbReference type="Pfam" id="PF11351">
    <property type="entry name" value="GTA_holin_3TM"/>
    <property type="match status" value="1"/>
</dbReference>
<name>C4K6W5_HAMD5</name>